<evidence type="ECO:0000313" key="3">
    <source>
        <dbReference type="EMBL" id="AKH96940.1"/>
    </source>
</evidence>
<proteinExistence type="inferred from homology"/>
<dbReference type="PANTHER" id="PTHR46268">
    <property type="entry name" value="STRESS RESPONSE PROTEIN NHAX"/>
    <property type="match status" value="1"/>
</dbReference>
<dbReference type="KEGG" id="hsf:HLASA_0432"/>
<dbReference type="Proteomes" id="UP000069906">
    <property type="component" value="Chromosome"/>
</dbReference>
<evidence type="ECO:0000259" key="2">
    <source>
        <dbReference type="Pfam" id="PF00582"/>
    </source>
</evidence>
<dbReference type="InterPro" id="IPR014729">
    <property type="entry name" value="Rossmann-like_a/b/a_fold"/>
</dbReference>
<dbReference type="InterPro" id="IPR006016">
    <property type="entry name" value="UspA"/>
</dbReference>
<dbReference type="CDD" id="cd00293">
    <property type="entry name" value="USP-like"/>
    <property type="match status" value="2"/>
</dbReference>
<protein>
    <submittedName>
        <fullName evidence="3">UspA domain-containing protein</fullName>
    </submittedName>
</protein>
<reference evidence="4 5" key="3">
    <citation type="journal article" date="2016" name="Stand. Genomic Sci.">
        <title>Complete genome sequence of 'Halanaeroarchaeum sulfurireducens' M27-SA2, a sulfur-reducing and acetate-oxidizing haloarchaeon from the deep-sea hypersaline anoxic lake Medee.</title>
        <authorList>
            <person name="Messina E."/>
            <person name="Sorokin D.Y."/>
            <person name="Kublanov I.V."/>
            <person name="Toshchakov S."/>
            <person name="Lopatina A."/>
            <person name="Arcadi E."/>
            <person name="Smedile F."/>
            <person name="La Spada G."/>
            <person name="La Cono V."/>
            <person name="Yakimov M.M."/>
        </authorList>
    </citation>
    <scope>NUCLEOTIDE SEQUENCE [LARGE SCALE GENOMIC DNA]</scope>
    <source>
        <strain evidence="4 5">M27-SA2</strain>
    </source>
</reference>
<gene>
    <name evidence="3" type="primary">uspA9</name>
    <name evidence="4" type="ORF">HLASA_0432</name>
    <name evidence="3" type="ORF">HLASF_0434</name>
</gene>
<dbReference type="Gene3D" id="3.40.50.620">
    <property type="entry name" value="HUPs"/>
    <property type="match status" value="2"/>
</dbReference>
<dbReference type="Proteomes" id="UP000060390">
    <property type="component" value="Chromosome"/>
</dbReference>
<evidence type="ECO:0000313" key="5">
    <source>
        <dbReference type="Proteomes" id="UP000060390"/>
    </source>
</evidence>
<dbReference type="PANTHER" id="PTHR46268:SF6">
    <property type="entry name" value="UNIVERSAL STRESS PROTEIN UP12"/>
    <property type="match status" value="1"/>
</dbReference>
<dbReference type="HOGENOM" id="CLU_049301_2_1_2"/>
<feature type="domain" description="UspA" evidence="2">
    <location>
        <begin position="149"/>
        <end position="284"/>
    </location>
</feature>
<accession>A0A0F7P9S8</accession>
<evidence type="ECO:0000313" key="4">
    <source>
        <dbReference type="EMBL" id="ALG81341.1"/>
    </source>
</evidence>
<dbReference type="InterPro" id="IPR006015">
    <property type="entry name" value="Universal_stress_UspA"/>
</dbReference>
<dbReference type="GeneID" id="26009798"/>
<dbReference type="KEGG" id="hsu:HLASF_0434"/>
<dbReference type="EMBL" id="CP008874">
    <property type="protein sequence ID" value="AKH96940.1"/>
    <property type="molecule type" value="Genomic_DNA"/>
</dbReference>
<evidence type="ECO:0000313" key="6">
    <source>
        <dbReference type="Proteomes" id="UP000069906"/>
    </source>
</evidence>
<evidence type="ECO:0000256" key="1">
    <source>
        <dbReference type="ARBA" id="ARBA00008791"/>
    </source>
</evidence>
<dbReference type="EMBL" id="CP011564">
    <property type="protein sequence ID" value="ALG81341.1"/>
    <property type="molecule type" value="Genomic_DNA"/>
</dbReference>
<reference evidence="3 6" key="1">
    <citation type="journal article" date="2015" name="ISME J.">
        <title>Elemental sulfur and acetate can support life of a novel strictly anaerobic haloarchaeon.</title>
        <authorList>
            <person name="Sorokin D.Y."/>
            <person name="Kublanov I.V."/>
            <person name="Gavrilov S.N."/>
            <person name="Rojo D."/>
            <person name="Roman P."/>
            <person name="Golyshin P.N."/>
            <person name="Slepak V.Z."/>
            <person name="Smedile F."/>
            <person name="Ferrer M."/>
            <person name="Messina E."/>
            <person name="La Cono V."/>
            <person name="Yakimov M.M."/>
        </authorList>
    </citation>
    <scope>NUCLEOTIDE SEQUENCE [LARGE SCALE GENOMIC DNA]</scope>
    <source>
        <strain evidence="3 6">HSR2</strain>
    </source>
</reference>
<dbReference type="PRINTS" id="PR01438">
    <property type="entry name" value="UNVRSLSTRESS"/>
</dbReference>
<sequence length="288" mass="30421">MYQDILLPVDGSEGAMAIVHHAADVAARTDATIRVLFVADTSRDSVTTIGSNVVDALVRKGETVVEEVGEVLADRNASFGTDVVQGDPAPTIADYADRYGFDLIVLPTQGRTDLSRRLLGSTTEKVVRLASVPVLTARMRADDTLTFPYENVLVPTDGSPEATAAARHGLELAAWLDATVHVLSVIDDTWLGPDVDPVSAAELDRSANEVVEGVAADAEAHGVTNVETHVEHGAPADQILEAVETDDVHAIVMGTTGRRGIERILLGSVAEKTVRSAPVPVITVGHRA</sequence>
<keyword evidence="6" id="KW-1185">Reference proteome</keyword>
<dbReference type="SUPFAM" id="SSF52402">
    <property type="entry name" value="Adenine nucleotide alpha hydrolases-like"/>
    <property type="match status" value="2"/>
</dbReference>
<organism evidence="3 6">
    <name type="scientific">Halanaeroarchaeum sulfurireducens</name>
    <dbReference type="NCBI Taxonomy" id="1604004"/>
    <lineage>
        <taxon>Archaea</taxon>
        <taxon>Methanobacteriati</taxon>
        <taxon>Methanobacteriota</taxon>
        <taxon>Stenosarchaea group</taxon>
        <taxon>Halobacteria</taxon>
        <taxon>Halobacteriales</taxon>
        <taxon>Halobacteriaceae</taxon>
        <taxon>Halanaeroarchaeum</taxon>
    </lineage>
</organism>
<feature type="domain" description="UspA" evidence="2">
    <location>
        <begin position="1"/>
        <end position="137"/>
    </location>
</feature>
<dbReference type="RefSeq" id="WP_050047759.1">
    <property type="nucleotide sequence ID" value="NZ_CP008874.1"/>
</dbReference>
<name>A0A0F7P9S8_9EURY</name>
<dbReference type="Pfam" id="PF00582">
    <property type="entry name" value="Usp"/>
    <property type="match status" value="2"/>
</dbReference>
<dbReference type="OrthoDB" id="105697at2157"/>
<comment type="similarity">
    <text evidence="1">Belongs to the universal stress protein A family.</text>
</comment>
<reference evidence="5" key="2">
    <citation type="submission" date="2015-05" db="EMBL/GenBank/DDBJ databases">
        <title>Complete genome sequence of Halanaeroarchaeum sulfurireducens type strain M27-SA2, a sulfate-reducer haloarchaeon from marine anoxic lake Medee.</title>
        <authorList>
            <person name="Messina E."/>
            <person name="Kublanov I.V."/>
            <person name="Toshchakov S."/>
            <person name="Arcadi E."/>
            <person name="La Spada G."/>
            <person name="La Cono V."/>
            <person name="Yakimov M.M."/>
        </authorList>
    </citation>
    <scope>NUCLEOTIDE SEQUENCE [LARGE SCALE GENOMIC DNA]</scope>
    <source>
        <strain evidence="5">M27-SA2</strain>
    </source>
</reference>
<dbReference type="AlphaFoldDB" id="A0A0F7P9S8"/>
<dbReference type="PATRIC" id="fig|1604004.4.peg.457"/>